<protein>
    <recommendedName>
        <fullName evidence="3">Single-stranded DNA-binding protein</fullName>
    </recommendedName>
</protein>
<dbReference type="EMBL" id="LSDN01000011">
    <property type="protein sequence ID" value="KXB81288.1"/>
    <property type="molecule type" value="Genomic_DNA"/>
</dbReference>
<gene>
    <name evidence="5" type="ORF">HMPREF1862_00560</name>
</gene>
<dbReference type="PROSITE" id="PS50935">
    <property type="entry name" value="SSB"/>
    <property type="match status" value="1"/>
</dbReference>
<dbReference type="Pfam" id="PF00436">
    <property type="entry name" value="SSB"/>
    <property type="match status" value="1"/>
</dbReference>
<dbReference type="SUPFAM" id="SSF50249">
    <property type="entry name" value="Nucleic acid-binding proteins"/>
    <property type="match status" value="1"/>
</dbReference>
<feature type="compositionally biased region" description="Basic residues" evidence="4">
    <location>
        <begin position="120"/>
        <end position="138"/>
    </location>
</feature>
<evidence type="ECO:0000256" key="3">
    <source>
        <dbReference type="RuleBase" id="RU000524"/>
    </source>
</evidence>
<dbReference type="InterPro" id="IPR000424">
    <property type="entry name" value="Primosome_PriB/ssb"/>
</dbReference>
<organism evidence="5 6">
    <name type="scientific">Varibaculum cambriense</name>
    <dbReference type="NCBI Taxonomy" id="184870"/>
    <lineage>
        <taxon>Bacteria</taxon>
        <taxon>Bacillati</taxon>
        <taxon>Actinomycetota</taxon>
        <taxon>Actinomycetes</taxon>
        <taxon>Actinomycetales</taxon>
        <taxon>Actinomycetaceae</taxon>
        <taxon>Varibaculum</taxon>
    </lineage>
</organism>
<name>A0AB34X2S2_9ACTO</name>
<proteinExistence type="predicted"/>
<dbReference type="CDD" id="cd04496">
    <property type="entry name" value="SSB_OBF"/>
    <property type="match status" value="1"/>
</dbReference>
<dbReference type="Proteomes" id="UP000070572">
    <property type="component" value="Unassembled WGS sequence"/>
</dbReference>
<keyword evidence="1 2" id="KW-0238">DNA-binding</keyword>
<evidence type="ECO:0000256" key="4">
    <source>
        <dbReference type="SAM" id="MobiDB-lite"/>
    </source>
</evidence>
<evidence type="ECO:0000313" key="6">
    <source>
        <dbReference type="Proteomes" id="UP000070572"/>
    </source>
</evidence>
<dbReference type="Gene3D" id="2.40.50.140">
    <property type="entry name" value="Nucleic acid-binding proteins"/>
    <property type="match status" value="1"/>
</dbReference>
<accession>A0AB34X2S2</accession>
<evidence type="ECO:0000256" key="2">
    <source>
        <dbReference type="PROSITE-ProRule" id="PRU00252"/>
    </source>
</evidence>
<comment type="caution">
    <text evidence="5">The sequence shown here is derived from an EMBL/GenBank/DDBJ whole genome shotgun (WGS) entry which is preliminary data.</text>
</comment>
<feature type="compositionally biased region" description="Acidic residues" evidence="4">
    <location>
        <begin position="143"/>
        <end position="154"/>
    </location>
</feature>
<dbReference type="GO" id="GO:0003697">
    <property type="term" value="F:single-stranded DNA binding"/>
    <property type="evidence" value="ECO:0007669"/>
    <property type="project" value="InterPro"/>
</dbReference>
<feature type="region of interest" description="Disordered" evidence="4">
    <location>
        <begin position="99"/>
        <end position="168"/>
    </location>
</feature>
<dbReference type="GO" id="GO:0006260">
    <property type="term" value="P:DNA replication"/>
    <property type="evidence" value="ECO:0007669"/>
    <property type="project" value="InterPro"/>
</dbReference>
<evidence type="ECO:0000256" key="1">
    <source>
        <dbReference type="ARBA" id="ARBA00023125"/>
    </source>
</evidence>
<evidence type="ECO:0000313" key="5">
    <source>
        <dbReference type="EMBL" id="KXB81288.1"/>
    </source>
</evidence>
<dbReference type="InterPro" id="IPR011344">
    <property type="entry name" value="ssDNA-bd"/>
</dbReference>
<dbReference type="InterPro" id="IPR012340">
    <property type="entry name" value="NA-bd_OB-fold"/>
</dbReference>
<dbReference type="AlphaFoldDB" id="A0AB34X2S2"/>
<dbReference type="NCBIfam" id="TIGR00621">
    <property type="entry name" value="ssb"/>
    <property type="match status" value="1"/>
</dbReference>
<sequence>MEFKDGSKVCNFDVAYNPHWKDSDDNWHDGTPIYVSCEARDYLADRVKDNLLRGNPVIVEGYLSAQEWEDKKTGQPRRKNVLKVKDIAFSIRFHNIEASKAEAKGQDSDSEAEDEPVSKPKTKAKAKAKPARKAKPKAKVVEAEPEEVEAEIEDAAPGSNDIDDDDLF</sequence>
<reference evidence="5 6" key="1">
    <citation type="submission" date="2016-01" db="EMBL/GenBank/DDBJ databases">
        <authorList>
            <person name="Mitreva M."/>
            <person name="Pepin K.H."/>
            <person name="Mihindukulasuriya K.A."/>
            <person name="Fulton R."/>
            <person name="Fronick C."/>
            <person name="O'Laughlin M."/>
            <person name="Miner T."/>
            <person name="Herter B."/>
            <person name="Rosa B.A."/>
            <person name="Cordes M."/>
            <person name="Tomlinson C."/>
            <person name="Wollam A."/>
            <person name="Palsikar V.B."/>
            <person name="Mardis E.R."/>
            <person name="Wilson R.K."/>
        </authorList>
    </citation>
    <scope>NUCLEOTIDE SEQUENCE [LARGE SCALE GENOMIC DNA]</scope>
    <source>
        <strain evidence="5 6">DNF00696</strain>
    </source>
</reference>